<comment type="caution">
    <text evidence="2">The sequence shown here is derived from an EMBL/GenBank/DDBJ whole genome shotgun (WGS) entry which is preliminary data.</text>
</comment>
<name>A0A8X6MWD4_NEPPI</name>
<sequence>MRRVDSACPEDGTSSQRLISTWSRVCFSNSLTKSEQVSSEAWPNGEHLSRARRGTAVSESGKALSPLRSPTAHPRDKGATNHFQTPHRNH</sequence>
<keyword evidence="3" id="KW-1185">Reference proteome</keyword>
<evidence type="ECO:0000313" key="2">
    <source>
        <dbReference type="EMBL" id="GFS81201.1"/>
    </source>
</evidence>
<proteinExistence type="predicted"/>
<evidence type="ECO:0000256" key="1">
    <source>
        <dbReference type="SAM" id="MobiDB-lite"/>
    </source>
</evidence>
<dbReference type="AlphaFoldDB" id="A0A8X6MWD4"/>
<dbReference type="EMBL" id="BMAW01051575">
    <property type="protein sequence ID" value="GFS81201.1"/>
    <property type="molecule type" value="Genomic_DNA"/>
</dbReference>
<accession>A0A8X6MWD4</accession>
<protein>
    <submittedName>
        <fullName evidence="2">Uncharacterized protein</fullName>
    </submittedName>
</protein>
<organism evidence="2 3">
    <name type="scientific">Nephila pilipes</name>
    <name type="common">Giant wood spider</name>
    <name type="synonym">Nephila maculata</name>
    <dbReference type="NCBI Taxonomy" id="299642"/>
    <lineage>
        <taxon>Eukaryota</taxon>
        <taxon>Metazoa</taxon>
        <taxon>Ecdysozoa</taxon>
        <taxon>Arthropoda</taxon>
        <taxon>Chelicerata</taxon>
        <taxon>Arachnida</taxon>
        <taxon>Araneae</taxon>
        <taxon>Araneomorphae</taxon>
        <taxon>Entelegynae</taxon>
        <taxon>Araneoidea</taxon>
        <taxon>Nephilidae</taxon>
        <taxon>Nephila</taxon>
    </lineage>
</organism>
<gene>
    <name evidence="2" type="ORF">NPIL_334211</name>
</gene>
<feature type="region of interest" description="Disordered" evidence="1">
    <location>
        <begin position="33"/>
        <end position="90"/>
    </location>
</feature>
<evidence type="ECO:0000313" key="3">
    <source>
        <dbReference type="Proteomes" id="UP000887013"/>
    </source>
</evidence>
<dbReference type="Proteomes" id="UP000887013">
    <property type="component" value="Unassembled WGS sequence"/>
</dbReference>
<reference evidence="2" key="1">
    <citation type="submission" date="2020-08" db="EMBL/GenBank/DDBJ databases">
        <title>Multicomponent nature underlies the extraordinary mechanical properties of spider dragline silk.</title>
        <authorList>
            <person name="Kono N."/>
            <person name="Nakamura H."/>
            <person name="Mori M."/>
            <person name="Yoshida Y."/>
            <person name="Ohtoshi R."/>
            <person name="Malay A.D."/>
            <person name="Moran D.A.P."/>
            <person name="Tomita M."/>
            <person name="Numata K."/>
            <person name="Arakawa K."/>
        </authorList>
    </citation>
    <scope>NUCLEOTIDE SEQUENCE</scope>
</reference>